<proteinExistence type="predicted"/>
<dbReference type="AlphaFoldDB" id="A0A2N5TCW2"/>
<keyword evidence="1" id="KW-0812">Transmembrane</keyword>
<name>A0A2N5TCW2_9BASI</name>
<evidence type="ECO:0000256" key="1">
    <source>
        <dbReference type="SAM" id="Phobius"/>
    </source>
</evidence>
<sequence>MTRNLPLQVHQFYTITRSMARYFPVRFGPCLLAYLIVSGVAIILAQPNYVRIFGKDIPTAPEVAESSSRAREVTNQNQGPSLREEDKTILRLIKYTGNQAIAPTAEEYHRKFRTESGSKQFQCCKSSERIMCDDLPLLVTAPADADFNLYGKVVRLMYDPPKDSRNIVTAAKLAQLFRKLIHYVDRLHTSILKRYSATLPQATKDTRDKVLFEWIYQQILGKLPDHLPLVGVVKNEFGMSWKAILDSFPPTETQKILASYFTETGPEDTTEETTYKVVENYLAEHRGESNRDFIS</sequence>
<dbReference type="Proteomes" id="UP000235392">
    <property type="component" value="Unassembled WGS sequence"/>
</dbReference>
<reference evidence="2 3" key="1">
    <citation type="submission" date="2017-11" db="EMBL/GenBank/DDBJ databases">
        <title>De novo assembly and phasing of dikaryotic genomes from two isolates of Puccinia coronata f. sp. avenae, the causal agent of oat crown rust.</title>
        <authorList>
            <person name="Miller M.E."/>
            <person name="Zhang Y."/>
            <person name="Omidvar V."/>
            <person name="Sperschneider J."/>
            <person name="Schwessinger B."/>
            <person name="Raley C."/>
            <person name="Palmer J.M."/>
            <person name="Garnica D."/>
            <person name="Upadhyaya N."/>
            <person name="Rathjen J."/>
            <person name="Taylor J.M."/>
            <person name="Park R.F."/>
            <person name="Dodds P.N."/>
            <person name="Hirsch C.D."/>
            <person name="Kianian S.F."/>
            <person name="Figueroa M."/>
        </authorList>
    </citation>
    <scope>NUCLEOTIDE SEQUENCE [LARGE SCALE GENOMIC DNA]</scope>
    <source>
        <strain evidence="2">12SD80</strain>
    </source>
</reference>
<dbReference type="EMBL" id="PGCI01000636">
    <property type="protein sequence ID" value="PLW23343.1"/>
    <property type="molecule type" value="Genomic_DNA"/>
</dbReference>
<feature type="transmembrane region" description="Helical" evidence="1">
    <location>
        <begin position="26"/>
        <end position="45"/>
    </location>
</feature>
<comment type="caution">
    <text evidence="2">The sequence shown here is derived from an EMBL/GenBank/DDBJ whole genome shotgun (WGS) entry which is preliminary data.</text>
</comment>
<accession>A0A2N5TCW2</accession>
<gene>
    <name evidence="2" type="ORF">PCASD_12330</name>
</gene>
<organism evidence="2 3">
    <name type="scientific">Puccinia coronata f. sp. avenae</name>
    <dbReference type="NCBI Taxonomy" id="200324"/>
    <lineage>
        <taxon>Eukaryota</taxon>
        <taxon>Fungi</taxon>
        <taxon>Dikarya</taxon>
        <taxon>Basidiomycota</taxon>
        <taxon>Pucciniomycotina</taxon>
        <taxon>Pucciniomycetes</taxon>
        <taxon>Pucciniales</taxon>
        <taxon>Pucciniaceae</taxon>
        <taxon>Puccinia</taxon>
    </lineage>
</organism>
<evidence type="ECO:0000313" key="3">
    <source>
        <dbReference type="Proteomes" id="UP000235392"/>
    </source>
</evidence>
<keyword evidence="1" id="KW-0472">Membrane</keyword>
<evidence type="ECO:0000313" key="2">
    <source>
        <dbReference type="EMBL" id="PLW23343.1"/>
    </source>
</evidence>
<keyword evidence="1" id="KW-1133">Transmembrane helix</keyword>
<protein>
    <submittedName>
        <fullName evidence="2">Uncharacterized protein</fullName>
    </submittedName>
</protein>